<evidence type="ECO:0000313" key="1">
    <source>
        <dbReference type="EMBL" id="KAI5672726.1"/>
    </source>
</evidence>
<protein>
    <submittedName>
        <fullName evidence="1">Uncharacterized protein</fullName>
    </submittedName>
</protein>
<proteinExistence type="predicted"/>
<dbReference type="EMBL" id="CM044703">
    <property type="protein sequence ID" value="KAI5672726.1"/>
    <property type="molecule type" value="Genomic_DNA"/>
</dbReference>
<keyword evidence="2" id="KW-1185">Reference proteome</keyword>
<gene>
    <name evidence="1" type="ORF">M9H77_13090</name>
</gene>
<reference evidence="2" key="1">
    <citation type="journal article" date="2023" name="Nat. Plants">
        <title>Single-cell RNA sequencing provides a high-resolution roadmap for understanding the multicellular compartmentation of specialized metabolism.</title>
        <authorList>
            <person name="Sun S."/>
            <person name="Shen X."/>
            <person name="Li Y."/>
            <person name="Li Y."/>
            <person name="Wang S."/>
            <person name="Li R."/>
            <person name="Zhang H."/>
            <person name="Shen G."/>
            <person name="Guo B."/>
            <person name="Wei J."/>
            <person name="Xu J."/>
            <person name="St-Pierre B."/>
            <person name="Chen S."/>
            <person name="Sun C."/>
        </authorList>
    </citation>
    <scope>NUCLEOTIDE SEQUENCE [LARGE SCALE GENOMIC DNA]</scope>
</reference>
<comment type="caution">
    <text evidence="1">The sequence shown here is derived from an EMBL/GenBank/DDBJ whole genome shotgun (WGS) entry which is preliminary data.</text>
</comment>
<name>A0ACC0BJJ7_CATRO</name>
<accession>A0ACC0BJJ7</accession>
<sequence>MFYCASRVIPPSLILVPFILFTKCFILKTLPILHHLLTKHLRSANGPLHRGPSFTKKISHPVDEHDLLLNCSYMIAEIWVVTPEDGCSLVNNCQVLPGGGFQSVGSVRGVDDDGCVAGAEDQLGASERAGICVYVGRS</sequence>
<organism evidence="1 2">
    <name type="scientific">Catharanthus roseus</name>
    <name type="common">Madagascar periwinkle</name>
    <name type="synonym">Vinca rosea</name>
    <dbReference type="NCBI Taxonomy" id="4058"/>
    <lineage>
        <taxon>Eukaryota</taxon>
        <taxon>Viridiplantae</taxon>
        <taxon>Streptophyta</taxon>
        <taxon>Embryophyta</taxon>
        <taxon>Tracheophyta</taxon>
        <taxon>Spermatophyta</taxon>
        <taxon>Magnoliopsida</taxon>
        <taxon>eudicotyledons</taxon>
        <taxon>Gunneridae</taxon>
        <taxon>Pentapetalae</taxon>
        <taxon>asterids</taxon>
        <taxon>lamiids</taxon>
        <taxon>Gentianales</taxon>
        <taxon>Apocynaceae</taxon>
        <taxon>Rauvolfioideae</taxon>
        <taxon>Vinceae</taxon>
        <taxon>Catharanthinae</taxon>
        <taxon>Catharanthus</taxon>
    </lineage>
</organism>
<dbReference type="Proteomes" id="UP001060085">
    <property type="component" value="Linkage Group LG03"/>
</dbReference>
<evidence type="ECO:0000313" key="2">
    <source>
        <dbReference type="Proteomes" id="UP001060085"/>
    </source>
</evidence>